<evidence type="ECO:0008006" key="3">
    <source>
        <dbReference type="Google" id="ProtNLM"/>
    </source>
</evidence>
<evidence type="ECO:0000313" key="1">
    <source>
        <dbReference type="EMBL" id="OGC15109.1"/>
    </source>
</evidence>
<dbReference type="EMBL" id="MEUA01000025">
    <property type="protein sequence ID" value="OGC15109.1"/>
    <property type="molecule type" value="Genomic_DNA"/>
</dbReference>
<dbReference type="Gene3D" id="3.10.450.620">
    <property type="entry name" value="JHP933, nucleotidyltransferase-like core domain"/>
    <property type="match status" value="1"/>
</dbReference>
<sequence length="216" mass="25387">MEQTVLTYIQKKAIAFIGKESNFKDFYLSGGTALAAYYLKHRLSDDLDFFNYDNPDAVFLHDFAERLKIEINATSVRFERLYDRNIFFFKINEEELKIEFSKYPFIQLEATTVKNDIKIDSLRDIATNKLMALLDRFDPKDFVDMFFLLKEFNIENIRCDVEKKFGIKVDDIFLGGELSKVKRIEALPKMIKQTTIKELKDFFSDLARGLSSKIFE</sequence>
<dbReference type="InterPro" id="IPR014942">
    <property type="entry name" value="AbiEii"/>
</dbReference>
<dbReference type="Pfam" id="PF08843">
    <property type="entry name" value="AbiEii"/>
    <property type="match status" value="1"/>
</dbReference>
<organism evidence="1 2">
    <name type="scientific">candidate division WOR-1 bacterium RIFOXYB2_FULL_36_35</name>
    <dbReference type="NCBI Taxonomy" id="1802578"/>
    <lineage>
        <taxon>Bacteria</taxon>
        <taxon>Bacillati</taxon>
        <taxon>Saganbacteria</taxon>
    </lineage>
</organism>
<comment type="caution">
    <text evidence="1">The sequence shown here is derived from an EMBL/GenBank/DDBJ whole genome shotgun (WGS) entry which is preliminary data.</text>
</comment>
<name>A0A1F4S3X8_UNCSA</name>
<evidence type="ECO:0000313" key="2">
    <source>
        <dbReference type="Proteomes" id="UP000177905"/>
    </source>
</evidence>
<dbReference type="Proteomes" id="UP000177905">
    <property type="component" value="Unassembled WGS sequence"/>
</dbReference>
<accession>A0A1F4S3X8</accession>
<protein>
    <recommendedName>
        <fullName evidence="3">Nucleotidyl transferase AbiEii/AbiGii toxin family protein</fullName>
    </recommendedName>
</protein>
<proteinExistence type="predicted"/>
<dbReference type="AlphaFoldDB" id="A0A1F4S3X8"/>
<reference evidence="1 2" key="1">
    <citation type="journal article" date="2016" name="Nat. Commun.">
        <title>Thousands of microbial genomes shed light on interconnected biogeochemical processes in an aquifer system.</title>
        <authorList>
            <person name="Anantharaman K."/>
            <person name="Brown C.T."/>
            <person name="Hug L.A."/>
            <person name="Sharon I."/>
            <person name="Castelle C.J."/>
            <person name="Probst A.J."/>
            <person name="Thomas B.C."/>
            <person name="Singh A."/>
            <person name="Wilkins M.J."/>
            <person name="Karaoz U."/>
            <person name="Brodie E.L."/>
            <person name="Williams K.H."/>
            <person name="Hubbard S.S."/>
            <person name="Banfield J.F."/>
        </authorList>
    </citation>
    <scope>NUCLEOTIDE SEQUENCE [LARGE SCALE GENOMIC DNA]</scope>
</reference>
<gene>
    <name evidence="1" type="ORF">A2290_02775</name>
</gene>